<dbReference type="SMART" id="SM00448">
    <property type="entry name" value="REC"/>
    <property type="match status" value="1"/>
</dbReference>
<dbReference type="Pfam" id="PF00158">
    <property type="entry name" value="Sigma54_activat"/>
    <property type="match status" value="1"/>
</dbReference>
<dbReference type="InterPro" id="IPR002197">
    <property type="entry name" value="HTH_Fis"/>
</dbReference>
<dbReference type="PANTHER" id="PTHR32071">
    <property type="entry name" value="TRANSCRIPTIONAL REGULATORY PROTEIN"/>
    <property type="match status" value="1"/>
</dbReference>
<dbReference type="InterPro" id="IPR001789">
    <property type="entry name" value="Sig_transdc_resp-reg_receiver"/>
</dbReference>
<dbReference type="InterPro" id="IPR003593">
    <property type="entry name" value="AAA+_ATPase"/>
</dbReference>
<feature type="modified residue" description="4-aspartylphosphate" evidence="5">
    <location>
        <position position="55"/>
    </location>
</feature>
<keyword evidence="1" id="KW-0547">Nucleotide-binding</keyword>
<evidence type="ECO:0000313" key="9">
    <source>
        <dbReference type="Proteomes" id="UP001432180"/>
    </source>
</evidence>
<dbReference type="Pfam" id="PF02954">
    <property type="entry name" value="HTH_8"/>
    <property type="match status" value="1"/>
</dbReference>
<evidence type="ECO:0000313" key="8">
    <source>
        <dbReference type="EMBL" id="WPL18251.1"/>
    </source>
</evidence>
<dbReference type="InterPro" id="IPR002078">
    <property type="entry name" value="Sigma_54_int"/>
</dbReference>
<dbReference type="InterPro" id="IPR025662">
    <property type="entry name" value="Sigma_54_int_dom_ATP-bd_1"/>
</dbReference>
<dbReference type="Proteomes" id="UP001432180">
    <property type="component" value="Chromosome"/>
</dbReference>
<keyword evidence="4" id="KW-0804">Transcription</keyword>
<proteinExistence type="predicted"/>
<evidence type="ECO:0000256" key="4">
    <source>
        <dbReference type="ARBA" id="ARBA00023163"/>
    </source>
</evidence>
<gene>
    <name evidence="8" type="primary">luxO_2</name>
    <name evidence="8" type="ORF">Thiowin_03315</name>
</gene>
<dbReference type="PRINTS" id="PR01590">
    <property type="entry name" value="HTHFIS"/>
</dbReference>
<keyword evidence="3" id="KW-0805">Transcription regulation</keyword>
<protein>
    <submittedName>
        <fullName evidence="8">Regulatory protein LuxO</fullName>
    </submittedName>
</protein>
<dbReference type="SUPFAM" id="SSF46689">
    <property type="entry name" value="Homeodomain-like"/>
    <property type="match status" value="1"/>
</dbReference>
<dbReference type="InterPro" id="IPR058031">
    <property type="entry name" value="AAA_lid_NorR"/>
</dbReference>
<dbReference type="EMBL" id="CP121472">
    <property type="protein sequence ID" value="WPL18251.1"/>
    <property type="molecule type" value="Genomic_DNA"/>
</dbReference>
<evidence type="ECO:0000259" key="7">
    <source>
        <dbReference type="PROSITE" id="PS50110"/>
    </source>
</evidence>
<dbReference type="Gene3D" id="3.40.50.2300">
    <property type="match status" value="1"/>
</dbReference>
<feature type="domain" description="Response regulatory" evidence="7">
    <location>
        <begin position="4"/>
        <end position="120"/>
    </location>
</feature>
<keyword evidence="9" id="KW-1185">Reference proteome</keyword>
<dbReference type="SUPFAM" id="SSF52540">
    <property type="entry name" value="P-loop containing nucleoside triphosphate hydrolases"/>
    <property type="match status" value="1"/>
</dbReference>
<dbReference type="Gene3D" id="3.40.50.300">
    <property type="entry name" value="P-loop containing nucleotide triphosphate hydrolases"/>
    <property type="match status" value="1"/>
</dbReference>
<evidence type="ECO:0000259" key="6">
    <source>
        <dbReference type="PROSITE" id="PS50045"/>
    </source>
</evidence>
<reference evidence="8 9" key="1">
    <citation type="journal article" date="2023" name="Microorganisms">
        <title>Thiorhodovibrio frisius and Trv. litoralis spp. nov., Two Novel Members from a Clade of Fastidious Purple Sulfur Bacteria That Exhibit Unique Red-Shifted Light-Harvesting Capabilities.</title>
        <authorList>
            <person name="Methner A."/>
            <person name="Kuzyk S.B."/>
            <person name="Petersen J."/>
            <person name="Bauer S."/>
            <person name="Brinkmann H."/>
            <person name="Sichau K."/>
            <person name="Wanner G."/>
            <person name="Wolf J."/>
            <person name="Neumann-Schaal M."/>
            <person name="Henke P."/>
            <person name="Tank M."/>
            <person name="Sproer C."/>
            <person name="Bunk B."/>
            <person name="Overmann J."/>
        </authorList>
    </citation>
    <scope>NUCLEOTIDE SEQUENCE [LARGE SCALE GENOMIC DNA]</scope>
    <source>
        <strain evidence="8 9">DSM 6702</strain>
    </source>
</reference>
<dbReference type="InterPro" id="IPR009057">
    <property type="entry name" value="Homeodomain-like_sf"/>
</dbReference>
<accession>A0ABZ0SDX3</accession>
<dbReference type="Gene3D" id="1.10.8.60">
    <property type="match status" value="1"/>
</dbReference>
<dbReference type="PROSITE" id="PS00675">
    <property type="entry name" value="SIGMA54_INTERACT_1"/>
    <property type="match status" value="1"/>
</dbReference>
<organism evidence="8 9">
    <name type="scientific">Thiorhodovibrio winogradskyi</name>
    <dbReference type="NCBI Taxonomy" id="77007"/>
    <lineage>
        <taxon>Bacteria</taxon>
        <taxon>Pseudomonadati</taxon>
        <taxon>Pseudomonadota</taxon>
        <taxon>Gammaproteobacteria</taxon>
        <taxon>Chromatiales</taxon>
        <taxon>Chromatiaceae</taxon>
        <taxon>Thiorhodovibrio</taxon>
    </lineage>
</organism>
<sequence>MSHPLLILEDERLLAAELARHFGRQDWDTRTAATLAEARDILTGEAFEPLVILADMSLPDGNALDLLEQVRAQGVPGEWIFLTGDGGVTDSVRALRLGAYDFLEKPCPLDRLAVVLGGAKRAALAQQRLHQDARNQRRKYSPASYLGSSSVTVQTRALIERLAEVPFSALILGGETGTGKGLVARILHHGGPRANGPMVEVNCAALPRELLESELFGHEAGAFTGAKGRHRGYLEQAHQGTLFLDEIGEMDLDLQAKLLAVLEDRQVRRLGGEKLIPVDLQLITASNRDLAEQVRTGEFRSDLYHRLSVFRLDLPPLRERLDDLPDLVPALVAQNNARSGRQVREIPEAVYARMRAYAWPGNVRELGNVVERAVLFATGTVFPIDWMQLGQGVVEPTPGEMSGEMAGSGPAADGDRLIIPLNGTMALDDMDRYIIQTALARSHNNVTAAARMLGTTRETLRYRVRKYGLKAG</sequence>
<dbReference type="InterPro" id="IPR025944">
    <property type="entry name" value="Sigma_54_int_dom_CS"/>
</dbReference>
<dbReference type="Pfam" id="PF25601">
    <property type="entry name" value="AAA_lid_14"/>
    <property type="match status" value="1"/>
</dbReference>
<dbReference type="PROSITE" id="PS00688">
    <property type="entry name" value="SIGMA54_INTERACT_3"/>
    <property type="match status" value="1"/>
</dbReference>
<dbReference type="InterPro" id="IPR027417">
    <property type="entry name" value="P-loop_NTPase"/>
</dbReference>
<dbReference type="CDD" id="cd00009">
    <property type="entry name" value="AAA"/>
    <property type="match status" value="1"/>
</dbReference>
<feature type="domain" description="Sigma-54 factor interaction" evidence="6">
    <location>
        <begin position="145"/>
        <end position="375"/>
    </location>
</feature>
<name>A0ABZ0SDX3_9GAMM</name>
<evidence type="ECO:0000256" key="5">
    <source>
        <dbReference type="PROSITE-ProRule" id="PRU00169"/>
    </source>
</evidence>
<evidence type="ECO:0000256" key="2">
    <source>
        <dbReference type="ARBA" id="ARBA00022840"/>
    </source>
</evidence>
<dbReference type="PROSITE" id="PS50045">
    <property type="entry name" value="SIGMA54_INTERACT_4"/>
    <property type="match status" value="1"/>
</dbReference>
<dbReference type="SUPFAM" id="SSF52172">
    <property type="entry name" value="CheY-like"/>
    <property type="match status" value="1"/>
</dbReference>
<dbReference type="InterPro" id="IPR011006">
    <property type="entry name" value="CheY-like_superfamily"/>
</dbReference>
<dbReference type="Gene3D" id="1.10.10.60">
    <property type="entry name" value="Homeodomain-like"/>
    <property type="match status" value="1"/>
</dbReference>
<evidence type="ECO:0000256" key="3">
    <source>
        <dbReference type="ARBA" id="ARBA00023015"/>
    </source>
</evidence>
<dbReference type="PROSITE" id="PS50110">
    <property type="entry name" value="RESPONSE_REGULATORY"/>
    <property type="match status" value="1"/>
</dbReference>
<dbReference type="SMART" id="SM00382">
    <property type="entry name" value="AAA"/>
    <property type="match status" value="1"/>
</dbReference>
<evidence type="ECO:0000256" key="1">
    <source>
        <dbReference type="ARBA" id="ARBA00022741"/>
    </source>
</evidence>
<dbReference type="RefSeq" id="WP_328984024.1">
    <property type="nucleotide sequence ID" value="NZ_CP121472.1"/>
</dbReference>
<dbReference type="Pfam" id="PF00072">
    <property type="entry name" value="Response_reg"/>
    <property type="match status" value="1"/>
</dbReference>
<dbReference type="CDD" id="cd00156">
    <property type="entry name" value="REC"/>
    <property type="match status" value="1"/>
</dbReference>
<keyword evidence="2" id="KW-0067">ATP-binding</keyword>
<keyword evidence="5" id="KW-0597">Phosphoprotein</keyword>